<dbReference type="InterPro" id="IPR052219">
    <property type="entry name" value="Photolyase_Class-2"/>
</dbReference>
<dbReference type="InterPro" id="IPR036155">
    <property type="entry name" value="Crypto/Photolyase_N_sf"/>
</dbReference>
<dbReference type="EMBL" id="SRHE01000343">
    <property type="protein sequence ID" value="TWW09221.1"/>
    <property type="molecule type" value="Genomic_DNA"/>
</dbReference>
<comment type="caution">
    <text evidence="3">The sequence shown here is derived from an EMBL/GenBank/DDBJ whole genome shotgun (WGS) entry which is preliminary data.</text>
</comment>
<dbReference type="InterPro" id="IPR006050">
    <property type="entry name" value="DNA_photolyase_N"/>
</dbReference>
<dbReference type="AlphaFoldDB" id="A0A5C6M893"/>
<dbReference type="PANTHER" id="PTHR10211">
    <property type="entry name" value="DEOXYRIBODIPYRIMIDINE PHOTOLYASE"/>
    <property type="match status" value="1"/>
</dbReference>
<gene>
    <name evidence="3" type="ORF">E3A20_16500</name>
</gene>
<evidence type="ECO:0000313" key="3">
    <source>
        <dbReference type="EMBL" id="TWW09221.1"/>
    </source>
</evidence>
<dbReference type="InterPro" id="IPR036134">
    <property type="entry name" value="Crypto/Photolyase_FAD-like_sf"/>
</dbReference>
<reference evidence="3 4" key="2">
    <citation type="submission" date="2019-08" db="EMBL/GenBank/DDBJ databases">
        <authorList>
            <person name="Henke P."/>
        </authorList>
    </citation>
    <scope>NUCLEOTIDE SEQUENCE [LARGE SCALE GENOMIC DNA]</scope>
    <source>
        <strain evidence="3">Phe10_nw2017</strain>
    </source>
</reference>
<dbReference type="Gene3D" id="3.40.50.620">
    <property type="entry name" value="HUPs"/>
    <property type="match status" value="1"/>
</dbReference>
<evidence type="ECO:0000256" key="1">
    <source>
        <dbReference type="ARBA" id="ARBA00001932"/>
    </source>
</evidence>
<protein>
    <recommendedName>
        <fullName evidence="2">Photolyase/cryptochrome alpha/beta domain-containing protein</fullName>
    </recommendedName>
</protein>
<dbReference type="PROSITE" id="PS51645">
    <property type="entry name" value="PHR_CRY_ALPHA_BETA"/>
    <property type="match status" value="1"/>
</dbReference>
<evidence type="ECO:0000313" key="4">
    <source>
        <dbReference type="Proteomes" id="UP000321083"/>
    </source>
</evidence>
<name>A0A5C6M893_9PLAN</name>
<dbReference type="Proteomes" id="UP000321083">
    <property type="component" value="Unassembled WGS sequence"/>
</dbReference>
<dbReference type="Gene3D" id="1.25.40.80">
    <property type="match status" value="1"/>
</dbReference>
<evidence type="ECO:0000259" key="2">
    <source>
        <dbReference type="PROSITE" id="PS51645"/>
    </source>
</evidence>
<comment type="cofactor">
    <cofactor evidence="1">
        <name>(6R)-5,10-methylene-5,6,7,8-tetrahydrofolate</name>
        <dbReference type="ChEBI" id="CHEBI:15636"/>
    </cofactor>
</comment>
<organism evidence="3 4">
    <name type="scientific">Planctomyces bekefii</name>
    <dbReference type="NCBI Taxonomy" id="1653850"/>
    <lineage>
        <taxon>Bacteria</taxon>
        <taxon>Pseudomonadati</taxon>
        <taxon>Planctomycetota</taxon>
        <taxon>Planctomycetia</taxon>
        <taxon>Planctomycetales</taxon>
        <taxon>Planctomycetaceae</taxon>
        <taxon>Planctomyces</taxon>
    </lineage>
</organism>
<dbReference type="SUPFAM" id="SSF48173">
    <property type="entry name" value="Cryptochrome/photolyase FAD-binding domain"/>
    <property type="match status" value="1"/>
</dbReference>
<dbReference type="InterPro" id="IPR014729">
    <property type="entry name" value="Rossmann-like_a/b/a_fold"/>
</dbReference>
<accession>A0A5C6M893</accession>
<dbReference type="SUPFAM" id="SSF52425">
    <property type="entry name" value="Cryptochrome/photolyase, N-terminal domain"/>
    <property type="match status" value="1"/>
</dbReference>
<keyword evidence="4" id="KW-1185">Reference proteome</keyword>
<dbReference type="GO" id="GO:0000719">
    <property type="term" value="P:photoreactive repair"/>
    <property type="evidence" value="ECO:0007669"/>
    <property type="project" value="TreeGrafter"/>
</dbReference>
<feature type="domain" description="Photolyase/cryptochrome alpha/beta" evidence="2">
    <location>
        <begin position="1"/>
        <end position="131"/>
    </location>
</feature>
<dbReference type="PANTHER" id="PTHR10211:SF0">
    <property type="entry name" value="DEOXYRIBODIPYRIMIDINE PHOTO-LYASE"/>
    <property type="match status" value="1"/>
</dbReference>
<dbReference type="GO" id="GO:0003904">
    <property type="term" value="F:deoxyribodipyrimidine photo-lyase activity"/>
    <property type="evidence" value="ECO:0007669"/>
    <property type="project" value="TreeGrafter"/>
</dbReference>
<sequence>MVYWMTANRRLHFNFALDRALEHCRALQPPLLILEPLRCDYRWASRRLHAFVIQGMRDNAAEARRNGHAYAGWVERSPGGGSGLLQQIAARACTFVTDDYPCFFLPRMIRAVGRQLPVLLEAVDSNGLLPMRAADQIFPTAYAFRRFLQKQLTPHLTDCPTPQPLADPAIPRLSQLPDLFERWPGLCSDGELADPTGWLDTIPIDQSVRETIYTGGAVAARQCLSLFLTRKLARYGEERNEPDADVASGLSPWLHFGHISVHEVFQQLAEQEKWNTGLLADPKQTRGSRNGWWGMSESAESFLDELVTWRELGFNMCWQDRRYDRWESIPDWARKNPARTLHGPQA</sequence>
<proteinExistence type="predicted"/>
<reference evidence="3 4" key="1">
    <citation type="submission" date="2019-08" db="EMBL/GenBank/DDBJ databases">
        <title>100 year-old enigma solved: identification of Planctomyces bekefii, the type genus and species of the phylum Planctomycetes.</title>
        <authorList>
            <person name="Svetlana D.N."/>
            <person name="Overmann J."/>
        </authorList>
    </citation>
    <scope>NUCLEOTIDE SEQUENCE [LARGE SCALE GENOMIC DNA]</scope>
    <source>
        <strain evidence="3">Phe10_nw2017</strain>
    </source>
</reference>